<accession>A0ABQ5B2I8</accession>
<name>A0ABQ5B2I8_9ASTR</name>
<reference evidence="3" key="1">
    <citation type="journal article" date="2022" name="Int. J. Mol. Sci.">
        <title>Draft Genome of Tanacetum Coccineum: Genomic Comparison of Closely Related Tanacetum-Family Plants.</title>
        <authorList>
            <person name="Yamashiro T."/>
            <person name="Shiraishi A."/>
            <person name="Nakayama K."/>
            <person name="Satake H."/>
        </authorList>
    </citation>
    <scope>NUCLEOTIDE SEQUENCE</scope>
</reference>
<evidence type="ECO:0000313" key="3">
    <source>
        <dbReference type="EMBL" id="GJT08816.1"/>
    </source>
</evidence>
<evidence type="ECO:0000313" key="4">
    <source>
        <dbReference type="Proteomes" id="UP001151760"/>
    </source>
</evidence>
<keyword evidence="2" id="KW-1133">Transmembrane helix</keyword>
<feature type="compositionally biased region" description="Acidic residues" evidence="1">
    <location>
        <begin position="199"/>
        <end position="223"/>
    </location>
</feature>
<comment type="caution">
    <text evidence="3">The sequence shown here is derived from an EMBL/GenBank/DDBJ whole genome shotgun (WGS) entry which is preliminary data.</text>
</comment>
<keyword evidence="2" id="KW-0812">Transmembrane</keyword>
<keyword evidence="2" id="KW-0472">Membrane</keyword>
<evidence type="ECO:0000256" key="1">
    <source>
        <dbReference type="SAM" id="MobiDB-lite"/>
    </source>
</evidence>
<dbReference type="Proteomes" id="UP001151760">
    <property type="component" value="Unassembled WGS sequence"/>
</dbReference>
<reference evidence="3" key="2">
    <citation type="submission" date="2022-01" db="EMBL/GenBank/DDBJ databases">
        <authorList>
            <person name="Yamashiro T."/>
            <person name="Shiraishi A."/>
            <person name="Satake H."/>
            <person name="Nakayama K."/>
        </authorList>
    </citation>
    <scope>NUCLEOTIDE SEQUENCE</scope>
</reference>
<proteinExistence type="predicted"/>
<dbReference type="EMBL" id="BQNB010012860">
    <property type="protein sequence ID" value="GJT08816.1"/>
    <property type="molecule type" value="Genomic_DNA"/>
</dbReference>
<protein>
    <submittedName>
        <fullName evidence="3">Uncharacterized protein</fullName>
    </submittedName>
</protein>
<evidence type="ECO:0000256" key="2">
    <source>
        <dbReference type="SAM" id="Phobius"/>
    </source>
</evidence>
<organism evidence="3 4">
    <name type="scientific">Tanacetum coccineum</name>
    <dbReference type="NCBI Taxonomy" id="301880"/>
    <lineage>
        <taxon>Eukaryota</taxon>
        <taxon>Viridiplantae</taxon>
        <taxon>Streptophyta</taxon>
        <taxon>Embryophyta</taxon>
        <taxon>Tracheophyta</taxon>
        <taxon>Spermatophyta</taxon>
        <taxon>Magnoliopsida</taxon>
        <taxon>eudicotyledons</taxon>
        <taxon>Gunneridae</taxon>
        <taxon>Pentapetalae</taxon>
        <taxon>asterids</taxon>
        <taxon>campanulids</taxon>
        <taxon>Asterales</taxon>
        <taxon>Asteraceae</taxon>
        <taxon>Asteroideae</taxon>
        <taxon>Anthemideae</taxon>
        <taxon>Anthemidinae</taxon>
        <taxon>Tanacetum</taxon>
    </lineage>
</organism>
<keyword evidence="4" id="KW-1185">Reference proteome</keyword>
<feature type="compositionally biased region" description="Basic and acidic residues" evidence="1">
    <location>
        <begin position="180"/>
        <end position="198"/>
    </location>
</feature>
<feature type="region of interest" description="Disordered" evidence="1">
    <location>
        <begin position="166"/>
        <end position="255"/>
    </location>
</feature>
<feature type="transmembrane region" description="Helical" evidence="2">
    <location>
        <begin position="44"/>
        <end position="64"/>
    </location>
</feature>
<sequence>MSSITAQQTKLDLELVLKEKRLEIRKCNGRLNPGKIQRKPTFQVVLYALVLTPCYSAFLITAYAPKGQDFDVLPTNEEIVSFLRDLSHTGEINSLNDVVVDQMHQPWRTFAALINRSLSGKTIGLDKLRSLRAQNLRGNLPSKKWDYDETTLGRFHYHIDNKAYINQRDGEDSDQENVSDDDKTKLENDNESDSKHETDENESDSESDHEENKEDEDDEEEVKDELVKTPSNDSDDEDEIKITDKAEGDEDEEMDYTTSQLYDDVDIRLNEPVDTVKGFIQEEGTDATMTNVQHRDENLEILQVIEGAHVTLSTIPQKTEVPVTSSSHSSDLAAKFLNFSDISHTNAKIVSPMDVHVHHEVPSKKTP</sequence>
<gene>
    <name evidence="3" type="ORF">Tco_0843278</name>
</gene>